<keyword evidence="3" id="KW-1185">Reference proteome</keyword>
<evidence type="ECO:0000313" key="3">
    <source>
        <dbReference type="Proteomes" id="UP000001593"/>
    </source>
</evidence>
<dbReference type="InterPro" id="IPR001254">
    <property type="entry name" value="Trypsin_dom"/>
</dbReference>
<dbReference type="InParanoid" id="A7T4S6"/>
<sequence length="66" mass="7510">RVVSGSEVEPQSWPWQVHLLQSRDGTFLHKCGGALIDREWVVTAAHCVFQEPDVSHYKVILGKHML</sequence>
<dbReference type="PANTHER" id="PTHR24257:SF17">
    <property type="match status" value="1"/>
</dbReference>
<gene>
    <name evidence="2" type="ORF">NEMVEDRAFT_v1g145863</name>
</gene>
<dbReference type="GO" id="GO:0004252">
    <property type="term" value="F:serine-type endopeptidase activity"/>
    <property type="evidence" value="ECO:0007669"/>
    <property type="project" value="InterPro"/>
</dbReference>
<dbReference type="SUPFAM" id="SSF50494">
    <property type="entry name" value="Trypsin-like serine proteases"/>
    <property type="match status" value="1"/>
</dbReference>
<dbReference type="OMA" id="LVRQNWV"/>
<dbReference type="PhylomeDB" id="A7T4S6"/>
<dbReference type="InterPro" id="IPR009003">
    <property type="entry name" value="Peptidase_S1_PA"/>
</dbReference>
<dbReference type="EMBL" id="DS470951">
    <property type="protein sequence ID" value="EDO29037.1"/>
    <property type="molecule type" value="Genomic_DNA"/>
</dbReference>
<reference evidence="2 3" key="1">
    <citation type="journal article" date="2007" name="Science">
        <title>Sea anemone genome reveals ancestral eumetazoan gene repertoire and genomic organization.</title>
        <authorList>
            <person name="Putnam N.H."/>
            <person name="Srivastava M."/>
            <person name="Hellsten U."/>
            <person name="Dirks B."/>
            <person name="Chapman J."/>
            <person name="Salamov A."/>
            <person name="Terry A."/>
            <person name="Shapiro H."/>
            <person name="Lindquist E."/>
            <person name="Kapitonov V.V."/>
            <person name="Jurka J."/>
            <person name="Genikhovich G."/>
            <person name="Grigoriev I.V."/>
            <person name="Lucas S.M."/>
            <person name="Steele R.E."/>
            <person name="Finnerty J.R."/>
            <person name="Technau U."/>
            <person name="Martindale M.Q."/>
            <person name="Rokhsar D.S."/>
        </authorList>
    </citation>
    <scope>NUCLEOTIDE SEQUENCE [LARGE SCALE GENOMIC DNA]</scope>
    <source>
        <strain evidence="3">CH2 X CH6</strain>
    </source>
</reference>
<feature type="non-terminal residue" evidence="2">
    <location>
        <position position="1"/>
    </location>
</feature>
<dbReference type="GO" id="GO:0006508">
    <property type="term" value="P:proteolysis"/>
    <property type="evidence" value="ECO:0007669"/>
    <property type="project" value="InterPro"/>
</dbReference>
<dbReference type="InterPro" id="IPR043504">
    <property type="entry name" value="Peptidase_S1_PA_chymotrypsin"/>
</dbReference>
<dbReference type="PROSITE" id="PS50240">
    <property type="entry name" value="TRYPSIN_DOM"/>
    <property type="match status" value="1"/>
</dbReference>
<dbReference type="InterPro" id="IPR018114">
    <property type="entry name" value="TRYPSIN_HIS"/>
</dbReference>
<dbReference type="PANTHER" id="PTHR24257">
    <property type="entry name" value="CHYMOTRYPSIN-LIKE ELASTASE FAMILY MEMBER"/>
    <property type="match status" value="1"/>
</dbReference>
<dbReference type="PROSITE" id="PS00134">
    <property type="entry name" value="TRYPSIN_HIS"/>
    <property type="match status" value="1"/>
</dbReference>
<protein>
    <recommendedName>
        <fullName evidence="1">Peptidase S1 domain-containing protein</fullName>
    </recommendedName>
</protein>
<dbReference type="Proteomes" id="UP000001593">
    <property type="component" value="Unassembled WGS sequence"/>
</dbReference>
<dbReference type="Gene3D" id="2.40.10.10">
    <property type="entry name" value="Trypsin-like serine proteases"/>
    <property type="match status" value="1"/>
</dbReference>
<proteinExistence type="predicted"/>
<dbReference type="HOGENOM" id="CLU_163459_4_0_1"/>
<name>A7T4S6_NEMVE</name>
<dbReference type="STRING" id="45351.A7T4S6"/>
<dbReference type="Pfam" id="PF00089">
    <property type="entry name" value="Trypsin"/>
    <property type="match status" value="1"/>
</dbReference>
<dbReference type="AlphaFoldDB" id="A7T4S6"/>
<organism evidence="2 3">
    <name type="scientific">Nematostella vectensis</name>
    <name type="common">Starlet sea anemone</name>
    <dbReference type="NCBI Taxonomy" id="45351"/>
    <lineage>
        <taxon>Eukaryota</taxon>
        <taxon>Metazoa</taxon>
        <taxon>Cnidaria</taxon>
        <taxon>Anthozoa</taxon>
        <taxon>Hexacorallia</taxon>
        <taxon>Actiniaria</taxon>
        <taxon>Edwardsiidae</taxon>
        <taxon>Nematostella</taxon>
    </lineage>
</organism>
<evidence type="ECO:0000259" key="1">
    <source>
        <dbReference type="PROSITE" id="PS50240"/>
    </source>
</evidence>
<feature type="non-terminal residue" evidence="2">
    <location>
        <position position="66"/>
    </location>
</feature>
<dbReference type="InterPro" id="IPR050850">
    <property type="entry name" value="Peptidase_S1_Elastase_sf"/>
</dbReference>
<accession>A7T4S6</accession>
<feature type="domain" description="Peptidase S1" evidence="1">
    <location>
        <begin position="2"/>
        <end position="66"/>
    </location>
</feature>
<evidence type="ECO:0000313" key="2">
    <source>
        <dbReference type="EMBL" id="EDO29037.1"/>
    </source>
</evidence>